<gene>
    <name evidence="2" type="ORF">DKZ56_14335</name>
</gene>
<protein>
    <submittedName>
        <fullName evidence="2">XRE family transcriptional regulator</fullName>
    </submittedName>
</protein>
<dbReference type="Proteomes" id="UP000291151">
    <property type="component" value="Chromosome"/>
</dbReference>
<dbReference type="InterPro" id="IPR001387">
    <property type="entry name" value="Cro/C1-type_HTH"/>
</dbReference>
<dbReference type="Pfam" id="PF01381">
    <property type="entry name" value="HTH_3"/>
    <property type="match status" value="1"/>
</dbReference>
<dbReference type="InterPro" id="IPR010982">
    <property type="entry name" value="Lambda_DNA-bd_dom_sf"/>
</dbReference>
<dbReference type="AlphaFoldDB" id="A0A4P6UWZ6"/>
<proteinExistence type="predicted"/>
<evidence type="ECO:0000259" key="1">
    <source>
        <dbReference type="PROSITE" id="PS50943"/>
    </source>
</evidence>
<dbReference type="KEGG" id="uth:DKZ56_14335"/>
<evidence type="ECO:0000313" key="2">
    <source>
        <dbReference type="EMBL" id="QBK26911.1"/>
    </source>
</evidence>
<feature type="domain" description="HTH cro/C1-type" evidence="1">
    <location>
        <begin position="32"/>
        <end position="63"/>
    </location>
</feature>
<name>A0A4P6UWZ6_9BACL</name>
<dbReference type="SUPFAM" id="SSF47413">
    <property type="entry name" value="lambda repressor-like DNA-binding domains"/>
    <property type="match status" value="1"/>
</dbReference>
<dbReference type="CDD" id="cd00093">
    <property type="entry name" value="HTH_XRE"/>
    <property type="match status" value="1"/>
</dbReference>
<dbReference type="GO" id="GO:0003677">
    <property type="term" value="F:DNA binding"/>
    <property type="evidence" value="ECO:0007669"/>
    <property type="project" value="InterPro"/>
</dbReference>
<dbReference type="EMBL" id="CP036528">
    <property type="protein sequence ID" value="QBK26911.1"/>
    <property type="molecule type" value="Genomic_DNA"/>
</dbReference>
<reference evidence="2 3" key="1">
    <citation type="submission" date="2019-02" db="EMBL/GenBank/DDBJ databases">
        <title>Ureibacillus thermophilus.</title>
        <authorList>
            <person name="Sunny J.S."/>
            <person name="Natarajan A."/>
            <person name="Saleena L.M."/>
        </authorList>
    </citation>
    <scope>NUCLEOTIDE SEQUENCE [LARGE SCALE GENOMIC DNA]</scope>
    <source>
        <strain evidence="2 3">LM102</strain>
    </source>
</reference>
<dbReference type="Gene3D" id="1.10.260.40">
    <property type="entry name" value="lambda repressor-like DNA-binding domains"/>
    <property type="match status" value="1"/>
</dbReference>
<organism evidence="2 3">
    <name type="scientific">Ureibacillus thermophilus</name>
    <dbReference type="NCBI Taxonomy" id="367743"/>
    <lineage>
        <taxon>Bacteria</taxon>
        <taxon>Bacillati</taxon>
        <taxon>Bacillota</taxon>
        <taxon>Bacilli</taxon>
        <taxon>Bacillales</taxon>
        <taxon>Caryophanaceae</taxon>
        <taxon>Ureibacillus</taxon>
    </lineage>
</organism>
<keyword evidence="3" id="KW-1185">Reference proteome</keyword>
<dbReference type="RefSeq" id="WP_208650585.1">
    <property type="nucleotide sequence ID" value="NZ_CP036528.1"/>
</dbReference>
<evidence type="ECO:0000313" key="3">
    <source>
        <dbReference type="Proteomes" id="UP000291151"/>
    </source>
</evidence>
<dbReference type="PROSITE" id="PS50943">
    <property type="entry name" value="HTH_CROC1"/>
    <property type="match status" value="1"/>
</dbReference>
<accession>A0A4P6UWZ6</accession>
<sequence length="83" mass="9560">MDQFEMLKKRARENAFVAKYLDSPESALGKDIIKLRITNRLTQQELAKIAKTTQKTISRIEAGDPGIEIDIYNKVLKKLRNLK</sequence>